<protein>
    <submittedName>
        <fullName evidence="1">Uncharacterized protein</fullName>
    </submittedName>
</protein>
<name>A0A8X7C0T5_9ARAC</name>
<dbReference type="Proteomes" id="UP000886998">
    <property type="component" value="Unassembled WGS sequence"/>
</dbReference>
<dbReference type="AlphaFoldDB" id="A0A8X7C0T5"/>
<evidence type="ECO:0000313" key="2">
    <source>
        <dbReference type="Proteomes" id="UP000886998"/>
    </source>
</evidence>
<gene>
    <name evidence="1" type="ORF">TNIN_386581</name>
</gene>
<organism evidence="1 2">
    <name type="scientific">Trichonephila inaurata madagascariensis</name>
    <dbReference type="NCBI Taxonomy" id="2747483"/>
    <lineage>
        <taxon>Eukaryota</taxon>
        <taxon>Metazoa</taxon>
        <taxon>Ecdysozoa</taxon>
        <taxon>Arthropoda</taxon>
        <taxon>Chelicerata</taxon>
        <taxon>Arachnida</taxon>
        <taxon>Araneae</taxon>
        <taxon>Araneomorphae</taxon>
        <taxon>Entelegynae</taxon>
        <taxon>Araneoidea</taxon>
        <taxon>Nephilidae</taxon>
        <taxon>Trichonephila</taxon>
        <taxon>Trichonephila inaurata</taxon>
    </lineage>
</organism>
<reference evidence="1" key="1">
    <citation type="submission" date="2020-08" db="EMBL/GenBank/DDBJ databases">
        <title>Multicomponent nature underlies the extraordinary mechanical properties of spider dragline silk.</title>
        <authorList>
            <person name="Kono N."/>
            <person name="Nakamura H."/>
            <person name="Mori M."/>
            <person name="Yoshida Y."/>
            <person name="Ohtoshi R."/>
            <person name="Malay A.D."/>
            <person name="Moran D.A.P."/>
            <person name="Tomita M."/>
            <person name="Numata K."/>
            <person name="Arakawa K."/>
        </authorList>
    </citation>
    <scope>NUCLEOTIDE SEQUENCE</scope>
</reference>
<proteinExistence type="predicted"/>
<keyword evidence="2" id="KW-1185">Reference proteome</keyword>
<evidence type="ECO:0000313" key="1">
    <source>
        <dbReference type="EMBL" id="GFY50043.1"/>
    </source>
</evidence>
<accession>A0A8X7C0T5</accession>
<comment type="caution">
    <text evidence="1">The sequence shown here is derived from an EMBL/GenBank/DDBJ whole genome shotgun (WGS) entry which is preliminary data.</text>
</comment>
<sequence length="110" mass="12095">MGGNGSPDAKEKPLVAIHMRSTGWVWITGLIYCRHYSFKIPSGFDKDEVHPEVEVNSVDAFQGVPEGGRDSIFWGDPKGGRLDFLAGAHEALRTFGQKHLAVISTDPRVM</sequence>
<dbReference type="EMBL" id="BMAV01007294">
    <property type="protein sequence ID" value="GFY50043.1"/>
    <property type="molecule type" value="Genomic_DNA"/>
</dbReference>